<dbReference type="GO" id="GO:0017119">
    <property type="term" value="C:Golgi transport complex"/>
    <property type="evidence" value="ECO:0007669"/>
    <property type="project" value="TreeGrafter"/>
</dbReference>
<evidence type="ECO:0000259" key="9">
    <source>
        <dbReference type="Pfam" id="PF06148"/>
    </source>
</evidence>
<reference evidence="12" key="1">
    <citation type="submission" date="2019-12" db="UniProtKB">
        <authorList>
            <consortium name="WormBaseParasite"/>
        </authorList>
    </citation>
    <scope>IDENTIFICATION</scope>
</reference>
<keyword evidence="5" id="KW-0653">Protein transport</keyword>
<feature type="domain" description="COG complex component COG2 C-terminal" evidence="10">
    <location>
        <begin position="339"/>
        <end position="634"/>
    </location>
</feature>
<dbReference type="AlphaFoldDB" id="A0A5S6QY09"/>
<evidence type="ECO:0000259" key="10">
    <source>
        <dbReference type="Pfam" id="PF12022"/>
    </source>
</evidence>
<comment type="similarity">
    <text evidence="2">Belongs to the COG2 family.</text>
</comment>
<dbReference type="InterPro" id="IPR024602">
    <property type="entry name" value="COG_su2_N"/>
</dbReference>
<proteinExistence type="inferred from homology"/>
<evidence type="ECO:0000256" key="2">
    <source>
        <dbReference type="ARBA" id="ARBA00007603"/>
    </source>
</evidence>
<name>A0A5S6QY09_TRIMR</name>
<evidence type="ECO:0000256" key="6">
    <source>
        <dbReference type="ARBA" id="ARBA00023034"/>
    </source>
</evidence>
<evidence type="ECO:0000313" key="12">
    <source>
        <dbReference type="WBParaSite" id="TMUE_3000011797.1"/>
    </source>
</evidence>
<dbReference type="Pfam" id="PF12022">
    <property type="entry name" value="COG2_C"/>
    <property type="match status" value="1"/>
</dbReference>
<dbReference type="WBParaSite" id="TMUE_3000011797.1">
    <property type="protein sequence ID" value="TMUE_3000011797.1"/>
    <property type="gene ID" value="WBGene00287541"/>
</dbReference>
<dbReference type="InterPro" id="IPR024603">
    <property type="entry name" value="COG_complex_COG2_C"/>
</dbReference>
<evidence type="ECO:0000256" key="7">
    <source>
        <dbReference type="ARBA" id="ARBA00023136"/>
    </source>
</evidence>
<dbReference type="Pfam" id="PF06148">
    <property type="entry name" value="COG2_N"/>
    <property type="match status" value="1"/>
</dbReference>
<dbReference type="GO" id="GO:0007030">
    <property type="term" value="P:Golgi organization"/>
    <property type="evidence" value="ECO:0007669"/>
    <property type="project" value="InterPro"/>
</dbReference>
<evidence type="ECO:0000256" key="3">
    <source>
        <dbReference type="ARBA" id="ARBA00020977"/>
    </source>
</evidence>
<dbReference type="PANTHER" id="PTHR12961:SF0">
    <property type="entry name" value="CONSERVED OLIGOMERIC GOLGI COMPLEX SUBUNIT 2"/>
    <property type="match status" value="1"/>
</dbReference>
<evidence type="ECO:0000256" key="1">
    <source>
        <dbReference type="ARBA" id="ARBA00004395"/>
    </source>
</evidence>
<feature type="domain" description="Conserved oligomeric Golgi complex subunit 2 N-terminal" evidence="9">
    <location>
        <begin position="9"/>
        <end position="82"/>
    </location>
</feature>
<dbReference type="InterPro" id="IPR009316">
    <property type="entry name" value="COG2"/>
</dbReference>
<dbReference type="GO" id="GO:0000139">
    <property type="term" value="C:Golgi membrane"/>
    <property type="evidence" value="ECO:0007669"/>
    <property type="project" value="UniProtKB-SubCell"/>
</dbReference>
<comment type="subcellular location">
    <subcellularLocation>
        <location evidence="1">Golgi apparatus membrane</location>
        <topology evidence="1">Peripheral membrane protein</topology>
    </subcellularLocation>
</comment>
<keyword evidence="11" id="KW-1185">Reference proteome</keyword>
<evidence type="ECO:0000256" key="5">
    <source>
        <dbReference type="ARBA" id="ARBA00022927"/>
    </source>
</evidence>
<dbReference type="GO" id="GO:0015031">
    <property type="term" value="P:protein transport"/>
    <property type="evidence" value="ECO:0007669"/>
    <property type="project" value="UniProtKB-KW"/>
</dbReference>
<accession>A0A5S6QY09</accession>
<sequence>MHDEATSFCFDRNKFTRSAFNAQQLLRDAMERGFSLERIRDDLRVYLKIIQNNMIEMINQDYSRFVLLSSNVVGLRSPVDNLVQSVESAANELDLSDTHLKVGELTGKLEEQRRLSSHAQMLHYKLTTMQLLQRIKHLLKASNPDRFVLAALARHIVKAKVVVEQSDDEANRGTLNHCLGQIGEYLQSEFGASFPAAIRNKDYNRIGQLLELFTACGCDDALHAVFIAEFVNPRLKECQSKREAAFKAVLSELNAIHQEYSSVLSKVVGYSGGAFLADCLLMALVGFTERHLKSIFIPTDPSNFRDSFRAFNAFVADFVRRCVHVEPSTSKLLKLTRSKFDVQIYHQLCCLETLGGLEEVMVPSARLERATGSVYQFKLHNLLRNALERIWSDEQATDGFFLLPLAWSCLVLTFRLLNLYDSFVGAYCRHCESLLDQLDFASDKPSSTLTVEAIAYFVNDGFQFVDFLSTIYERLLLPKLTSDPSISQVHKVLKASLTSIEQGLSRFVSGLLTDWLSSRLIHHWAAVSDLPRLFRWTRKESPTTASSYMMDGCNLLAKIQQLFSDLTVSDDVLRDMYRVALDRATSVYATNVSQVLSSVDQVSSSLSKLKRGTKATAADVLSDDGKIKLQLQLDLTKVETVLDSLPLPDDCDAHLGLARLIAEVGGLP</sequence>
<protein>
    <recommendedName>
        <fullName evidence="3">Conserved oligomeric Golgi complex subunit 2</fullName>
    </recommendedName>
    <alternativeName>
        <fullName evidence="8">Component of oligomeric Golgi complex 2</fullName>
    </alternativeName>
</protein>
<dbReference type="GO" id="GO:0006891">
    <property type="term" value="P:intra-Golgi vesicle-mediated transport"/>
    <property type="evidence" value="ECO:0007669"/>
    <property type="project" value="TreeGrafter"/>
</dbReference>
<dbReference type="Proteomes" id="UP000046395">
    <property type="component" value="Unassembled WGS sequence"/>
</dbReference>
<keyword evidence="4" id="KW-0813">Transport</keyword>
<dbReference type="STRING" id="70415.A0A5S6QY09"/>
<evidence type="ECO:0000256" key="4">
    <source>
        <dbReference type="ARBA" id="ARBA00022448"/>
    </source>
</evidence>
<keyword evidence="7" id="KW-0472">Membrane</keyword>
<dbReference type="PANTHER" id="PTHR12961">
    <property type="entry name" value="CONSERVED OLIGOMERIC GOLGI COMPLEX COMPONENT 2"/>
    <property type="match status" value="1"/>
</dbReference>
<organism evidence="11 12">
    <name type="scientific">Trichuris muris</name>
    <name type="common">Mouse whipworm</name>
    <dbReference type="NCBI Taxonomy" id="70415"/>
    <lineage>
        <taxon>Eukaryota</taxon>
        <taxon>Metazoa</taxon>
        <taxon>Ecdysozoa</taxon>
        <taxon>Nematoda</taxon>
        <taxon>Enoplea</taxon>
        <taxon>Dorylaimia</taxon>
        <taxon>Trichinellida</taxon>
        <taxon>Trichuridae</taxon>
        <taxon>Trichuris</taxon>
    </lineage>
</organism>
<keyword evidence="6" id="KW-0333">Golgi apparatus</keyword>
<evidence type="ECO:0000256" key="8">
    <source>
        <dbReference type="ARBA" id="ARBA00031344"/>
    </source>
</evidence>
<evidence type="ECO:0000313" key="11">
    <source>
        <dbReference type="Proteomes" id="UP000046395"/>
    </source>
</evidence>